<protein>
    <submittedName>
        <fullName evidence="2">Uncharacterized protein</fullName>
    </submittedName>
</protein>
<sequence length="100" mass="11463">MAPESEFQTKDRLFGWELTKDWVLYAMGILAVASVMFIAWSIWFQPTTGVSGIAIRSLNSWPLDVLGLFLTGFVGLYTRIYLLTVVLPACFLFTRRKFFN</sequence>
<organism evidence="2 3">
    <name type="scientific">Candidatus Zambryskibacteria bacterium CG_4_9_14_3_um_filter_40_16</name>
    <dbReference type="NCBI Taxonomy" id="1975111"/>
    <lineage>
        <taxon>Bacteria</taxon>
        <taxon>Candidatus Zambryskiibacteriota</taxon>
    </lineage>
</organism>
<dbReference type="Proteomes" id="UP000231487">
    <property type="component" value="Unassembled WGS sequence"/>
</dbReference>
<reference evidence="3" key="1">
    <citation type="submission" date="2017-09" db="EMBL/GenBank/DDBJ databases">
        <title>Depth-based differentiation of microbial function through sediment-hosted aquifers and enrichment of novel symbionts in the deep terrestrial subsurface.</title>
        <authorList>
            <person name="Probst A.J."/>
            <person name="Ladd B."/>
            <person name="Jarett J.K."/>
            <person name="Geller-Mcgrath D.E."/>
            <person name="Sieber C.M.K."/>
            <person name="Emerson J.B."/>
            <person name="Anantharaman K."/>
            <person name="Thomas B.C."/>
            <person name="Malmstrom R."/>
            <person name="Stieglmeier M."/>
            <person name="Klingl A."/>
            <person name="Woyke T."/>
            <person name="Ryan C.M."/>
            <person name="Banfield J.F."/>
        </authorList>
    </citation>
    <scope>NUCLEOTIDE SEQUENCE [LARGE SCALE GENOMIC DNA]</scope>
</reference>
<evidence type="ECO:0000313" key="2">
    <source>
        <dbReference type="EMBL" id="PJA33700.1"/>
    </source>
</evidence>
<keyword evidence="1" id="KW-0812">Transmembrane</keyword>
<keyword evidence="1" id="KW-1133">Transmembrane helix</keyword>
<comment type="caution">
    <text evidence="2">The sequence shown here is derived from an EMBL/GenBank/DDBJ whole genome shotgun (WGS) entry which is preliminary data.</text>
</comment>
<gene>
    <name evidence="2" type="ORF">CO184_01250</name>
</gene>
<evidence type="ECO:0000256" key="1">
    <source>
        <dbReference type="SAM" id="Phobius"/>
    </source>
</evidence>
<proteinExistence type="predicted"/>
<dbReference type="AlphaFoldDB" id="A0A2M7WUF1"/>
<feature type="transmembrane region" description="Helical" evidence="1">
    <location>
        <begin position="22"/>
        <end position="45"/>
    </location>
</feature>
<dbReference type="EMBL" id="PFXE01000022">
    <property type="protein sequence ID" value="PJA33700.1"/>
    <property type="molecule type" value="Genomic_DNA"/>
</dbReference>
<feature type="transmembrane region" description="Helical" evidence="1">
    <location>
        <begin position="65"/>
        <end position="93"/>
    </location>
</feature>
<keyword evidence="1" id="KW-0472">Membrane</keyword>
<name>A0A2M7WUF1_9BACT</name>
<evidence type="ECO:0000313" key="3">
    <source>
        <dbReference type="Proteomes" id="UP000231487"/>
    </source>
</evidence>
<accession>A0A2M7WUF1</accession>